<keyword evidence="1" id="KW-0677">Repeat</keyword>
<protein>
    <recommendedName>
        <fullName evidence="5">HTH luxR-type domain-containing protein</fullName>
    </recommendedName>
</protein>
<dbReference type="Gene3D" id="1.25.40.10">
    <property type="entry name" value="Tetratricopeptide repeat domain"/>
    <property type="match status" value="1"/>
</dbReference>
<dbReference type="InterPro" id="IPR036388">
    <property type="entry name" value="WH-like_DNA-bd_sf"/>
</dbReference>
<reference evidence="6 7" key="1">
    <citation type="submission" date="2016-08" db="EMBL/GenBank/DDBJ databases">
        <authorList>
            <person name="Seilhamer J.J."/>
        </authorList>
    </citation>
    <scope>NUCLEOTIDE SEQUENCE [LARGE SCALE GENOMIC DNA]</scope>
    <source>
        <strain evidence="6 7">PH27A</strain>
    </source>
</reference>
<name>A0A1E2VBX7_9GAMM</name>
<dbReference type="InterPro" id="IPR041617">
    <property type="entry name" value="TPR_MalT"/>
</dbReference>
<keyword evidence="7" id="KW-1185">Reference proteome</keyword>
<dbReference type="InterPro" id="IPR011990">
    <property type="entry name" value="TPR-like_helical_dom_sf"/>
</dbReference>
<dbReference type="InterPro" id="IPR000792">
    <property type="entry name" value="Tscrpt_reg_LuxR_C"/>
</dbReference>
<proteinExistence type="predicted"/>
<dbReference type="Gene3D" id="3.40.50.300">
    <property type="entry name" value="P-loop containing nucleotide triphosphate hydrolases"/>
    <property type="match status" value="1"/>
</dbReference>
<dbReference type="GO" id="GO:0006355">
    <property type="term" value="P:regulation of DNA-templated transcription"/>
    <property type="evidence" value="ECO:0007669"/>
    <property type="project" value="InterPro"/>
</dbReference>
<evidence type="ECO:0000256" key="3">
    <source>
        <dbReference type="ARBA" id="ARBA00023125"/>
    </source>
</evidence>
<evidence type="ECO:0000256" key="2">
    <source>
        <dbReference type="ARBA" id="ARBA00023015"/>
    </source>
</evidence>
<evidence type="ECO:0000256" key="4">
    <source>
        <dbReference type="ARBA" id="ARBA00023163"/>
    </source>
</evidence>
<dbReference type="Pfam" id="PF17874">
    <property type="entry name" value="TPR_MalT"/>
    <property type="match status" value="1"/>
</dbReference>
<keyword evidence="3" id="KW-0238">DNA-binding</keyword>
<dbReference type="SUPFAM" id="SSF52540">
    <property type="entry name" value="P-loop containing nucleoside triphosphate hydrolases"/>
    <property type="match status" value="1"/>
</dbReference>
<dbReference type="RefSeq" id="WP_068999491.1">
    <property type="nucleotide sequence ID" value="NZ_MDTQ01000001.1"/>
</dbReference>
<sequence length="914" mass="102903">MPEETAPRPHSSPLLPMKLYRPPPPVGAVVRSRLLELMDQATQQRLTLLQAPAGSGKTVLLSQWCNQRESAQPHHPETSQRHHAAGSSHAVIAWQAVDERDNDLNRFLTYLVAAFQKACRATGQGEIGLDAQEQLQAHQAHQPLSFELVLSPLLDELAQLRGPVYWVLDDAHELTHKAVLKCLSFLLEALPPNVHLLWATRTHLNIGLARWRAQGTLTLLDADQLALTATEIGAVAQALQLPLDSAACRHLHQLTAGWAIGVRLLALACESQPERVWQQNGRHPFVADFLGTEVLTPLTEQQRLLLKTAAYLEHFNAPLLDHLHQTSNSAKALQSLVEQGLFLIPQDPSQQWFRLHPLFRDLLAQETDTEAQEIHQRSSQWFAQKGYWVQAIDHALQAQQPHQAAAWIEQLGHGLLETLDAAPLLRWKAELPDEVIQSTPRLTLIYAWGLTWTGQLDAAERLIQANMALSGPPQGPRTIDQTEALLVMAWVEQGRGHLIKAREAALQLYPLIPSEQPALQVQALTLITQSYLTQHNLKAARGYNREAQAIAQRQQNSRLEQQALFDLARIELGKGHLNRCHQVIDQALELSSQKTTSIGRLLMLKAMVNLSQGHFERIEQDLVPGMAIARETRDLHLLSGLIIDSMRRREEGHLEAAFEALAEAERLMHIWDVPQIYYLSWLTALKARLWLDQHKTDLALSWLAQLQQLFERHSDRQPIALLPQQRHYVELFLCRALLAADETPTAIKRLEQLCEQGKEYPTSILYAQVLLTQAYHRIGRLDAADQTLKQALRAAASESAQLPFISADHSILTRLHLVPDTHPSHAFAQTLISQYLTLQGHIQRFDPSTPATPLSSREHCVLELVAEGLSNQEIGERLFISLHTVKTHLRNILQKLDVRSRTQAVSRARALQWL</sequence>
<accession>A0A1E2VBX7</accession>
<dbReference type="Pfam" id="PF00196">
    <property type="entry name" value="GerE"/>
    <property type="match status" value="1"/>
</dbReference>
<dbReference type="Pfam" id="PF24883">
    <property type="entry name" value="NPHP3_N"/>
    <property type="match status" value="1"/>
</dbReference>
<dbReference type="SUPFAM" id="SSF46894">
    <property type="entry name" value="C-terminal effector domain of the bipartite response regulators"/>
    <property type="match status" value="1"/>
</dbReference>
<dbReference type="PANTHER" id="PTHR44688:SF16">
    <property type="entry name" value="DNA-BINDING TRANSCRIPTIONAL ACTIVATOR DEVR_DOSR"/>
    <property type="match status" value="1"/>
</dbReference>
<evidence type="ECO:0000259" key="5">
    <source>
        <dbReference type="PROSITE" id="PS50043"/>
    </source>
</evidence>
<dbReference type="Pfam" id="PF25873">
    <property type="entry name" value="WHD_MalT"/>
    <property type="match status" value="1"/>
</dbReference>
<dbReference type="SMART" id="SM00421">
    <property type="entry name" value="HTH_LUXR"/>
    <property type="match status" value="1"/>
</dbReference>
<dbReference type="PROSITE" id="PS50043">
    <property type="entry name" value="HTH_LUXR_2"/>
    <property type="match status" value="1"/>
</dbReference>
<dbReference type="SUPFAM" id="SSF48452">
    <property type="entry name" value="TPR-like"/>
    <property type="match status" value="1"/>
</dbReference>
<organism evidence="6 7">
    <name type="scientific">Terasakiispira papahanaumokuakeensis</name>
    <dbReference type="NCBI Taxonomy" id="197479"/>
    <lineage>
        <taxon>Bacteria</taxon>
        <taxon>Pseudomonadati</taxon>
        <taxon>Pseudomonadota</taxon>
        <taxon>Gammaproteobacteria</taxon>
        <taxon>Oceanospirillales</taxon>
        <taxon>Terasakiispira</taxon>
    </lineage>
</organism>
<dbReference type="InterPro" id="IPR059106">
    <property type="entry name" value="WHD_MalT"/>
</dbReference>
<dbReference type="PROSITE" id="PS00622">
    <property type="entry name" value="HTH_LUXR_1"/>
    <property type="match status" value="1"/>
</dbReference>
<dbReference type="InterPro" id="IPR016032">
    <property type="entry name" value="Sig_transdc_resp-reg_C-effctor"/>
</dbReference>
<keyword evidence="4" id="KW-0804">Transcription</keyword>
<dbReference type="PANTHER" id="PTHR44688">
    <property type="entry name" value="DNA-BINDING TRANSCRIPTIONAL ACTIVATOR DEVR_DOSR"/>
    <property type="match status" value="1"/>
</dbReference>
<dbReference type="STRING" id="197479.BFW38_14170"/>
<feature type="domain" description="HTH luxR-type" evidence="5">
    <location>
        <begin position="847"/>
        <end position="912"/>
    </location>
</feature>
<evidence type="ECO:0000313" key="6">
    <source>
        <dbReference type="EMBL" id="ODC04507.1"/>
    </source>
</evidence>
<gene>
    <name evidence="6" type="ORF">BFW38_14170</name>
</gene>
<dbReference type="OrthoDB" id="1123107at2"/>
<evidence type="ECO:0000256" key="1">
    <source>
        <dbReference type="ARBA" id="ARBA00022737"/>
    </source>
</evidence>
<dbReference type="PRINTS" id="PR00038">
    <property type="entry name" value="HTHLUXR"/>
</dbReference>
<dbReference type="EMBL" id="MDTQ01000001">
    <property type="protein sequence ID" value="ODC04507.1"/>
    <property type="molecule type" value="Genomic_DNA"/>
</dbReference>
<dbReference type="Proteomes" id="UP000094291">
    <property type="component" value="Unassembled WGS sequence"/>
</dbReference>
<dbReference type="InterPro" id="IPR027417">
    <property type="entry name" value="P-loop_NTPase"/>
</dbReference>
<dbReference type="Gene3D" id="1.10.10.10">
    <property type="entry name" value="Winged helix-like DNA-binding domain superfamily/Winged helix DNA-binding domain"/>
    <property type="match status" value="1"/>
</dbReference>
<comment type="caution">
    <text evidence="6">The sequence shown here is derived from an EMBL/GenBank/DDBJ whole genome shotgun (WGS) entry which is preliminary data.</text>
</comment>
<dbReference type="AlphaFoldDB" id="A0A1E2VBX7"/>
<dbReference type="CDD" id="cd06170">
    <property type="entry name" value="LuxR_C_like"/>
    <property type="match status" value="1"/>
</dbReference>
<dbReference type="GO" id="GO:0003677">
    <property type="term" value="F:DNA binding"/>
    <property type="evidence" value="ECO:0007669"/>
    <property type="project" value="UniProtKB-KW"/>
</dbReference>
<keyword evidence="2" id="KW-0805">Transcription regulation</keyword>
<dbReference type="InterPro" id="IPR056884">
    <property type="entry name" value="NPHP3-like_N"/>
</dbReference>
<evidence type="ECO:0000313" key="7">
    <source>
        <dbReference type="Proteomes" id="UP000094291"/>
    </source>
</evidence>